<dbReference type="OrthoDB" id="9943599at2"/>
<name>A0A4R6H0V9_9BACT</name>
<comment type="caution">
    <text evidence="1">The sequence shown here is derived from an EMBL/GenBank/DDBJ whole genome shotgun (WGS) entry which is preliminary data.</text>
</comment>
<proteinExistence type="predicted"/>
<organism evidence="1 2">
    <name type="scientific">Sunxiuqinia elliptica</name>
    <dbReference type="NCBI Taxonomy" id="655355"/>
    <lineage>
        <taxon>Bacteria</taxon>
        <taxon>Pseudomonadati</taxon>
        <taxon>Bacteroidota</taxon>
        <taxon>Bacteroidia</taxon>
        <taxon>Marinilabiliales</taxon>
        <taxon>Prolixibacteraceae</taxon>
        <taxon>Sunxiuqinia</taxon>
    </lineage>
</organism>
<dbReference type="RefSeq" id="WP_133465289.1">
    <property type="nucleotide sequence ID" value="NZ_SNWI01000005.1"/>
</dbReference>
<evidence type="ECO:0000313" key="1">
    <source>
        <dbReference type="EMBL" id="TDO01387.1"/>
    </source>
</evidence>
<sequence>MKELKQIPYDELVQMNQNGQIDDLQFLLAQEDLADSFLAEVKNPNPDNAREWLSNYENENLYT</sequence>
<evidence type="ECO:0000313" key="2">
    <source>
        <dbReference type="Proteomes" id="UP000294848"/>
    </source>
</evidence>
<dbReference type="EMBL" id="SNWI01000005">
    <property type="protein sequence ID" value="TDO01387.1"/>
    <property type="molecule type" value="Genomic_DNA"/>
</dbReference>
<dbReference type="Proteomes" id="UP000294848">
    <property type="component" value="Unassembled WGS sequence"/>
</dbReference>
<gene>
    <name evidence="1" type="ORF">DET52_105246</name>
</gene>
<reference evidence="1 2" key="1">
    <citation type="submission" date="2019-03" db="EMBL/GenBank/DDBJ databases">
        <title>Freshwater and sediment microbial communities from various areas in North America, analyzing microbe dynamics in response to fracking.</title>
        <authorList>
            <person name="Lamendella R."/>
        </authorList>
    </citation>
    <scope>NUCLEOTIDE SEQUENCE [LARGE SCALE GENOMIC DNA]</scope>
    <source>
        <strain evidence="1 2">114D</strain>
    </source>
</reference>
<accession>A0A4R6H0V9</accession>
<dbReference type="AlphaFoldDB" id="A0A4R6H0V9"/>
<protein>
    <submittedName>
        <fullName evidence="1">Uncharacterized protein</fullName>
    </submittedName>
</protein>